<feature type="compositionally biased region" description="Polar residues" evidence="1">
    <location>
        <begin position="36"/>
        <end position="53"/>
    </location>
</feature>
<name>A0A1V9XVP7_9ACAR</name>
<feature type="region of interest" description="Disordered" evidence="1">
    <location>
        <begin position="1"/>
        <end position="73"/>
    </location>
</feature>
<dbReference type="AlphaFoldDB" id="A0A1V9XVP7"/>
<dbReference type="Proteomes" id="UP000192247">
    <property type="component" value="Unassembled WGS sequence"/>
</dbReference>
<evidence type="ECO:0000313" key="2">
    <source>
        <dbReference type="EMBL" id="OQR77577.1"/>
    </source>
</evidence>
<evidence type="ECO:0000313" key="3">
    <source>
        <dbReference type="Proteomes" id="UP000192247"/>
    </source>
</evidence>
<dbReference type="EMBL" id="MNPL01003380">
    <property type="protein sequence ID" value="OQR77577.1"/>
    <property type="molecule type" value="Genomic_DNA"/>
</dbReference>
<comment type="caution">
    <text evidence="2">The sequence shown here is derived from an EMBL/GenBank/DDBJ whole genome shotgun (WGS) entry which is preliminary data.</text>
</comment>
<protein>
    <submittedName>
        <fullName evidence="2">Uncharacterized protein</fullName>
    </submittedName>
</protein>
<gene>
    <name evidence="2" type="ORF">BIW11_06992</name>
</gene>
<dbReference type="InParanoid" id="A0A1V9XVP7"/>
<organism evidence="2 3">
    <name type="scientific">Tropilaelaps mercedesae</name>
    <dbReference type="NCBI Taxonomy" id="418985"/>
    <lineage>
        <taxon>Eukaryota</taxon>
        <taxon>Metazoa</taxon>
        <taxon>Ecdysozoa</taxon>
        <taxon>Arthropoda</taxon>
        <taxon>Chelicerata</taxon>
        <taxon>Arachnida</taxon>
        <taxon>Acari</taxon>
        <taxon>Parasitiformes</taxon>
        <taxon>Mesostigmata</taxon>
        <taxon>Gamasina</taxon>
        <taxon>Dermanyssoidea</taxon>
        <taxon>Laelapidae</taxon>
        <taxon>Tropilaelaps</taxon>
    </lineage>
</organism>
<evidence type="ECO:0000256" key="1">
    <source>
        <dbReference type="SAM" id="MobiDB-lite"/>
    </source>
</evidence>
<keyword evidence="3" id="KW-1185">Reference proteome</keyword>
<feature type="compositionally biased region" description="Basic and acidic residues" evidence="1">
    <location>
        <begin position="22"/>
        <end position="33"/>
    </location>
</feature>
<sequence>MKKVAKQEEPKKDSKVIPASTVKEETIITENHHQGHNGTVYTESSVPTSQTNGHADKVDPPAEQAPQNPTEQL</sequence>
<proteinExistence type="predicted"/>
<feature type="compositionally biased region" description="Basic and acidic residues" evidence="1">
    <location>
        <begin position="1"/>
        <end position="15"/>
    </location>
</feature>
<reference evidence="2 3" key="1">
    <citation type="journal article" date="2017" name="Gigascience">
        <title>Draft genome of the honey bee ectoparasitic mite, Tropilaelaps mercedesae, is shaped by the parasitic life history.</title>
        <authorList>
            <person name="Dong X."/>
            <person name="Armstrong S.D."/>
            <person name="Xia D."/>
            <person name="Makepeace B.L."/>
            <person name="Darby A.C."/>
            <person name="Kadowaki T."/>
        </authorList>
    </citation>
    <scope>NUCLEOTIDE SEQUENCE [LARGE SCALE GENOMIC DNA]</scope>
    <source>
        <strain evidence="2">Wuxi-XJTLU</strain>
    </source>
</reference>
<accession>A0A1V9XVP7</accession>